<dbReference type="EMBL" id="GGEC01063873">
    <property type="protein sequence ID" value="MBX44357.1"/>
    <property type="molecule type" value="Transcribed_RNA"/>
</dbReference>
<sequence>MGFSRYVKHIIKHAKHMLELRSLT</sequence>
<evidence type="ECO:0000313" key="1">
    <source>
        <dbReference type="EMBL" id="MBX44357.1"/>
    </source>
</evidence>
<organism evidence="1">
    <name type="scientific">Rhizophora mucronata</name>
    <name type="common">Asiatic mangrove</name>
    <dbReference type="NCBI Taxonomy" id="61149"/>
    <lineage>
        <taxon>Eukaryota</taxon>
        <taxon>Viridiplantae</taxon>
        <taxon>Streptophyta</taxon>
        <taxon>Embryophyta</taxon>
        <taxon>Tracheophyta</taxon>
        <taxon>Spermatophyta</taxon>
        <taxon>Magnoliopsida</taxon>
        <taxon>eudicotyledons</taxon>
        <taxon>Gunneridae</taxon>
        <taxon>Pentapetalae</taxon>
        <taxon>rosids</taxon>
        <taxon>fabids</taxon>
        <taxon>Malpighiales</taxon>
        <taxon>Rhizophoraceae</taxon>
        <taxon>Rhizophora</taxon>
    </lineage>
</organism>
<name>A0A2P2NPD9_RHIMU</name>
<protein>
    <submittedName>
        <fullName evidence="1">Uncharacterized protein</fullName>
    </submittedName>
</protein>
<reference evidence="1" key="1">
    <citation type="submission" date="2018-02" db="EMBL/GenBank/DDBJ databases">
        <title>Rhizophora mucronata_Transcriptome.</title>
        <authorList>
            <person name="Meera S.P."/>
            <person name="Sreeshan A."/>
            <person name="Augustine A."/>
        </authorList>
    </citation>
    <scope>NUCLEOTIDE SEQUENCE</scope>
    <source>
        <tissue evidence="1">Leaf</tissue>
    </source>
</reference>
<proteinExistence type="predicted"/>
<accession>A0A2P2NPD9</accession>
<dbReference type="AlphaFoldDB" id="A0A2P2NPD9"/>